<dbReference type="EMBL" id="MT631470">
    <property type="protein sequence ID" value="QNO51470.1"/>
    <property type="molecule type" value="Genomic_DNA"/>
</dbReference>
<name>A0A7G9YTY6_9EURY</name>
<evidence type="ECO:0000313" key="1">
    <source>
        <dbReference type="EMBL" id="QNO51470.1"/>
    </source>
</evidence>
<dbReference type="AlphaFoldDB" id="A0A7G9YTY6"/>
<proteinExistence type="predicted"/>
<gene>
    <name evidence="1" type="ORF">OGFGKJAA_00036</name>
</gene>
<sequence>MRSEKEFDAVEMMREIRDKLRGVLERLGMV</sequence>
<reference evidence="1" key="1">
    <citation type="submission" date="2020-06" db="EMBL/GenBank/DDBJ databases">
        <title>Unique genomic features of the anaerobic methanotrophic archaea.</title>
        <authorList>
            <person name="Chadwick G.L."/>
            <person name="Skennerton C.T."/>
            <person name="Laso-Perez R."/>
            <person name="Leu A.O."/>
            <person name="Speth D.R."/>
            <person name="Yu H."/>
            <person name="Morgan-Lang C."/>
            <person name="Hatzenpichler R."/>
            <person name="Goudeau D."/>
            <person name="Malmstrom R."/>
            <person name="Brazelton W.J."/>
            <person name="Woyke T."/>
            <person name="Hallam S.J."/>
            <person name="Tyson G.W."/>
            <person name="Wegener G."/>
            <person name="Boetius A."/>
            <person name="Orphan V."/>
        </authorList>
    </citation>
    <scope>NUCLEOTIDE SEQUENCE</scope>
</reference>
<protein>
    <submittedName>
        <fullName evidence="1">Uncharacterized protein</fullName>
    </submittedName>
</protein>
<accession>A0A7G9YTY6</accession>
<organism evidence="1">
    <name type="scientific">Candidatus Methanophagaceae archaeon ANME-1 ERB6</name>
    <dbReference type="NCBI Taxonomy" id="2759912"/>
    <lineage>
        <taxon>Archaea</taxon>
        <taxon>Methanobacteriati</taxon>
        <taxon>Methanobacteriota</taxon>
        <taxon>Stenosarchaea group</taxon>
        <taxon>Methanomicrobia</taxon>
        <taxon>Candidatus Methanophagales</taxon>
        <taxon>Candidatus Methanophagaceae</taxon>
    </lineage>
</organism>